<feature type="domain" description="K Homology" evidence="1">
    <location>
        <begin position="67"/>
        <end position="136"/>
    </location>
</feature>
<dbReference type="Gene3D" id="3.90.1140.10">
    <property type="entry name" value="Cyclic phosphodiesterase"/>
    <property type="match status" value="1"/>
</dbReference>
<organism evidence="4">
    <name type="scientific">Schistosoma curassoni</name>
    <dbReference type="NCBI Taxonomy" id="6186"/>
    <lineage>
        <taxon>Eukaryota</taxon>
        <taxon>Metazoa</taxon>
        <taxon>Spiralia</taxon>
        <taxon>Lophotrochozoa</taxon>
        <taxon>Platyhelminthes</taxon>
        <taxon>Trematoda</taxon>
        <taxon>Digenea</taxon>
        <taxon>Strigeidida</taxon>
        <taxon>Schistosomatoidea</taxon>
        <taxon>Schistosomatidae</taxon>
        <taxon>Schistosoma</taxon>
    </lineage>
</organism>
<dbReference type="InterPro" id="IPR004088">
    <property type="entry name" value="KH_dom_type_1"/>
</dbReference>
<dbReference type="STRING" id="6186.A0A183KVX0"/>
<evidence type="ECO:0000313" key="3">
    <source>
        <dbReference type="Proteomes" id="UP000279833"/>
    </source>
</evidence>
<dbReference type="InterPro" id="IPR004087">
    <property type="entry name" value="KH_dom"/>
</dbReference>
<keyword evidence="3" id="KW-1185">Reference proteome</keyword>
<gene>
    <name evidence="2" type="ORF">SCUD_LOCUS19213</name>
</gene>
<accession>A0A183KVX0</accession>
<evidence type="ECO:0000313" key="2">
    <source>
        <dbReference type="EMBL" id="VDP68396.1"/>
    </source>
</evidence>
<dbReference type="Gene3D" id="3.30.1370.10">
    <property type="entry name" value="K Homology domain, type 1"/>
    <property type="match status" value="1"/>
</dbReference>
<protein>
    <submittedName>
        <fullName evidence="4">KH domain-containing protein</fullName>
    </submittedName>
</protein>
<dbReference type="PANTHER" id="PTHR13360">
    <property type="entry name" value="ACTIVATING SIGNAL COINTEGRATOR 1 COMPLEX SUBUNIT 1"/>
    <property type="match status" value="1"/>
</dbReference>
<dbReference type="InterPro" id="IPR036612">
    <property type="entry name" value="KH_dom_type_1_sf"/>
</dbReference>
<dbReference type="AlphaFoldDB" id="A0A183KVX0"/>
<reference evidence="2 3" key="2">
    <citation type="submission" date="2018-11" db="EMBL/GenBank/DDBJ databases">
        <authorList>
            <consortium name="Pathogen Informatics"/>
        </authorList>
    </citation>
    <scope>NUCLEOTIDE SEQUENCE [LARGE SCALE GENOMIC DNA]</scope>
    <source>
        <strain evidence="2">Dakar</strain>
        <strain evidence="3">Dakar, Senegal</strain>
    </source>
</reference>
<dbReference type="PIRSF" id="PIRSF027019">
    <property type="entry name" value="Euk_LigT"/>
    <property type="match status" value="1"/>
</dbReference>
<dbReference type="Pfam" id="PF10469">
    <property type="entry name" value="AKAP7_NLS"/>
    <property type="match status" value="1"/>
</dbReference>
<dbReference type="GO" id="GO:0005634">
    <property type="term" value="C:nucleus"/>
    <property type="evidence" value="ECO:0007669"/>
    <property type="project" value="TreeGrafter"/>
</dbReference>
<evidence type="ECO:0000259" key="1">
    <source>
        <dbReference type="SMART" id="SM00322"/>
    </source>
</evidence>
<dbReference type="InterPro" id="IPR019510">
    <property type="entry name" value="AKAP7-like_phosphoesterase"/>
</dbReference>
<dbReference type="PANTHER" id="PTHR13360:SF1">
    <property type="entry name" value="ACTIVATING SIGNAL COINTEGRATOR 1 COMPLEX SUBUNIT 1"/>
    <property type="match status" value="1"/>
</dbReference>
<dbReference type="Pfam" id="PF00013">
    <property type="entry name" value="KH_1"/>
    <property type="match status" value="1"/>
</dbReference>
<reference evidence="4" key="1">
    <citation type="submission" date="2016-06" db="UniProtKB">
        <authorList>
            <consortium name="WormBaseParasite"/>
        </authorList>
    </citation>
    <scope>IDENTIFICATION</scope>
</reference>
<dbReference type="GO" id="GO:0006307">
    <property type="term" value="P:DNA alkylation repair"/>
    <property type="evidence" value="ECO:0007669"/>
    <property type="project" value="InterPro"/>
</dbReference>
<dbReference type="EMBL" id="UZAK01042141">
    <property type="protein sequence ID" value="VDP68396.1"/>
    <property type="molecule type" value="Genomic_DNA"/>
</dbReference>
<dbReference type="GO" id="GO:0003723">
    <property type="term" value="F:RNA binding"/>
    <property type="evidence" value="ECO:0007669"/>
    <property type="project" value="InterPro"/>
</dbReference>
<sequence length="386" mass="43867">MDPVLTPEMIHIGPRHYRKNASKQCFVQSFPTSISQIEEVPDVEEVDIDENDPETMEINRKIMAVDNGYTASFKVPPLFHKFIVGVQHSKKKLLEDEFRCYIDIPNSGSSSSMVSVTATSRFNVLNACRRILWIVTDARNRCQPTHFICLPVTCPTVKDNFQTFKQSVLQAASECPHDFMGVDSSIFHSVSTLHFTLVTLVLADESEVEKACEILTTFYKSQRGIQLFASGPLQLTIKDLEYMNDDPTSVHVLYAKLMESSDSQRLQTIANELLDLLTEQNLTSTGSYRPDNNVKLHMTLLNSKYRQEKSNRDASFQGFSPNTRTSFSITGILKIAGNFYFTENQSFHQICLCDRLSFDSSTQFYKCCCKLEFTTDGIHCSHMNKM</sequence>
<dbReference type="InterPro" id="IPR009210">
    <property type="entry name" value="ASCC1"/>
</dbReference>
<dbReference type="SUPFAM" id="SSF54791">
    <property type="entry name" value="Eukaryotic type KH-domain (KH-domain type I)"/>
    <property type="match status" value="1"/>
</dbReference>
<name>A0A183KVX0_9TREM</name>
<evidence type="ECO:0000313" key="4">
    <source>
        <dbReference type="WBParaSite" id="SCUD_0001921601-mRNA-1"/>
    </source>
</evidence>
<proteinExistence type="predicted"/>
<dbReference type="GO" id="GO:0006355">
    <property type="term" value="P:regulation of DNA-templated transcription"/>
    <property type="evidence" value="ECO:0007669"/>
    <property type="project" value="TreeGrafter"/>
</dbReference>
<dbReference type="WBParaSite" id="SCUD_0001921601-mRNA-1">
    <property type="protein sequence ID" value="SCUD_0001921601-mRNA-1"/>
    <property type="gene ID" value="SCUD_0001921601"/>
</dbReference>
<dbReference type="Proteomes" id="UP000279833">
    <property type="component" value="Unassembled WGS sequence"/>
</dbReference>
<dbReference type="OrthoDB" id="277832at2759"/>
<dbReference type="SMART" id="SM00322">
    <property type="entry name" value="KH"/>
    <property type="match status" value="1"/>
</dbReference>